<proteinExistence type="predicted"/>
<reference evidence="2" key="1">
    <citation type="submission" date="2022-11" db="UniProtKB">
        <authorList>
            <consortium name="WormBaseParasite"/>
        </authorList>
    </citation>
    <scope>IDENTIFICATION</scope>
</reference>
<accession>A0AC35F6L5</accession>
<name>A0AC35F6L5_9BILA</name>
<dbReference type="Proteomes" id="UP000887580">
    <property type="component" value="Unplaced"/>
</dbReference>
<organism evidence="1 2">
    <name type="scientific">Panagrolaimus sp. PS1159</name>
    <dbReference type="NCBI Taxonomy" id="55785"/>
    <lineage>
        <taxon>Eukaryota</taxon>
        <taxon>Metazoa</taxon>
        <taxon>Ecdysozoa</taxon>
        <taxon>Nematoda</taxon>
        <taxon>Chromadorea</taxon>
        <taxon>Rhabditida</taxon>
        <taxon>Tylenchina</taxon>
        <taxon>Panagrolaimomorpha</taxon>
        <taxon>Panagrolaimoidea</taxon>
        <taxon>Panagrolaimidae</taxon>
        <taxon>Panagrolaimus</taxon>
    </lineage>
</organism>
<dbReference type="WBParaSite" id="PS1159_v2.g14392.t1">
    <property type="protein sequence ID" value="PS1159_v2.g14392.t1"/>
    <property type="gene ID" value="PS1159_v2.g14392"/>
</dbReference>
<evidence type="ECO:0000313" key="2">
    <source>
        <dbReference type="WBParaSite" id="PS1159_v2.g14392.t1"/>
    </source>
</evidence>
<protein>
    <submittedName>
        <fullName evidence="2">RING-type domain-containing protein</fullName>
    </submittedName>
</protein>
<sequence length="198" mass="22669">MPTTHSCIICLEIIVENFTTLKTCGHVFHYDCVEQWVTRSKTCPVCRIKTHSNQLLKLFFEEVHTIDVEKLVIKNQKLLTKLEEKQTTNEALKIENDTLQKQLIETIAKKEECERNLNVERKSHKRIVKSIRTESSNCTIDLTYSPPIIPRKKLSKRNESSGAGDGGGGDATTIDLTPAETEEPRKKKSKRNETKYIL</sequence>
<evidence type="ECO:0000313" key="1">
    <source>
        <dbReference type="Proteomes" id="UP000887580"/>
    </source>
</evidence>